<evidence type="ECO:0000256" key="1">
    <source>
        <dbReference type="SAM" id="SignalP"/>
    </source>
</evidence>
<organism evidence="2 3">
    <name type="scientific">Bodo saltans</name>
    <name type="common">Flagellated protozoan</name>
    <dbReference type="NCBI Taxonomy" id="75058"/>
    <lineage>
        <taxon>Eukaryota</taxon>
        <taxon>Discoba</taxon>
        <taxon>Euglenozoa</taxon>
        <taxon>Kinetoplastea</taxon>
        <taxon>Metakinetoplastina</taxon>
        <taxon>Eubodonida</taxon>
        <taxon>Bodonidae</taxon>
        <taxon>Bodo</taxon>
    </lineage>
</organism>
<gene>
    <name evidence="2" type="ORF">BSAL_31760</name>
</gene>
<keyword evidence="3" id="KW-1185">Reference proteome</keyword>
<evidence type="ECO:0000313" key="2">
    <source>
        <dbReference type="EMBL" id="CUG91377.1"/>
    </source>
</evidence>
<feature type="signal peptide" evidence="1">
    <location>
        <begin position="1"/>
        <end position="19"/>
    </location>
</feature>
<accession>A0A0S4JLA9</accession>
<sequence>MFWTYVAMVLAVLAANAHSTPLLREVWSMHLPNTTTPPIGAFLGWSLFVANRTAQNGSEGVLGYYVTTTVDYTLHAIQSNGTSADVAWSFFAWSDDVGNDIAYERTILSGIVYGGFGDETNVVMVLRGSYFYAFDLTTGDVLVAAQNLTYEGELPLSLEAITPAKDFFLVQYNNWVTVVNALGALAWAQPVRAGFDIRTGTSDNQFYVALVQTVYNDTHGRDFGVTVLSAIDGSIIYRSTYKSYELVSFYFMVVESNSVTYYLQRQNQPQMIYRYDFDGREIFAMKVPVSFQGYGIYGDVMYLQVGNAIGGLTVDVFNYSTGELVASSGPVPASVVGKGHLMAEPGFGILTFVQNSTLFHLTAWRASDATNLYNYSFKDPIAPHGSRASANMMLSNWNGRAFVPSTNGFSLIDGNRPAAPLDDRYQDAFPNIVFTATALTERVLVVTCGANVTAFEIL</sequence>
<dbReference type="Proteomes" id="UP000051952">
    <property type="component" value="Unassembled WGS sequence"/>
</dbReference>
<dbReference type="EMBL" id="CYKH01001916">
    <property type="protein sequence ID" value="CUG91377.1"/>
    <property type="molecule type" value="Genomic_DNA"/>
</dbReference>
<name>A0A0S4JLA9_BODSA</name>
<reference evidence="3" key="1">
    <citation type="submission" date="2015-09" db="EMBL/GenBank/DDBJ databases">
        <authorList>
            <consortium name="Pathogen Informatics"/>
        </authorList>
    </citation>
    <scope>NUCLEOTIDE SEQUENCE [LARGE SCALE GENOMIC DNA]</scope>
    <source>
        <strain evidence="3">Lake Konstanz</strain>
    </source>
</reference>
<dbReference type="VEuPathDB" id="TriTrypDB:BSAL_31760"/>
<evidence type="ECO:0000313" key="3">
    <source>
        <dbReference type="Proteomes" id="UP000051952"/>
    </source>
</evidence>
<feature type="chain" id="PRO_5006622442" evidence="1">
    <location>
        <begin position="20"/>
        <end position="458"/>
    </location>
</feature>
<dbReference type="AlphaFoldDB" id="A0A0S4JLA9"/>
<keyword evidence="1" id="KW-0732">Signal</keyword>
<proteinExistence type="predicted"/>
<protein>
    <submittedName>
        <fullName evidence="2">GPI-anchored surface protein, putative</fullName>
    </submittedName>
</protein>